<feature type="transmembrane region" description="Helical" evidence="1">
    <location>
        <begin position="59"/>
        <end position="77"/>
    </location>
</feature>
<reference evidence="2" key="2">
    <citation type="submission" date="2017-10" db="EMBL/GenBank/DDBJ databases">
        <title>Ladona fulva Genome sequencing and assembly.</title>
        <authorList>
            <person name="Murali S."/>
            <person name="Richards S."/>
            <person name="Bandaranaike D."/>
            <person name="Bellair M."/>
            <person name="Blankenburg K."/>
            <person name="Chao H."/>
            <person name="Dinh H."/>
            <person name="Doddapaneni H."/>
            <person name="Dugan-Rocha S."/>
            <person name="Elkadiri S."/>
            <person name="Gnanaolivu R."/>
            <person name="Hernandez B."/>
            <person name="Skinner E."/>
            <person name="Javaid M."/>
            <person name="Lee S."/>
            <person name="Li M."/>
            <person name="Ming W."/>
            <person name="Munidasa M."/>
            <person name="Muniz J."/>
            <person name="Nguyen L."/>
            <person name="Hughes D."/>
            <person name="Osuji N."/>
            <person name="Pu L.-L."/>
            <person name="Puazo M."/>
            <person name="Qu C."/>
            <person name="Quiroz J."/>
            <person name="Raj R."/>
            <person name="Weissenberger G."/>
            <person name="Xin Y."/>
            <person name="Zou X."/>
            <person name="Han Y."/>
            <person name="Worley K."/>
            <person name="Muzny D."/>
            <person name="Gibbs R."/>
        </authorList>
    </citation>
    <scope>NUCLEOTIDE SEQUENCE</scope>
    <source>
        <strain evidence="2">Sampled in the wild</strain>
    </source>
</reference>
<dbReference type="Proteomes" id="UP000792457">
    <property type="component" value="Unassembled WGS sequence"/>
</dbReference>
<proteinExistence type="predicted"/>
<comment type="caution">
    <text evidence="2">The sequence shown here is derived from an EMBL/GenBank/DDBJ whole genome shotgun (WGS) entry which is preliminary data.</text>
</comment>
<dbReference type="AlphaFoldDB" id="A0A8K0KTR4"/>
<dbReference type="EMBL" id="KZ312449">
    <property type="protein sequence ID" value="KAG8240299.1"/>
    <property type="molecule type" value="Genomic_DNA"/>
</dbReference>
<accession>A0A8K0KTR4</accession>
<name>A0A8K0KTR4_LADFU</name>
<evidence type="ECO:0000256" key="1">
    <source>
        <dbReference type="SAM" id="Phobius"/>
    </source>
</evidence>
<keyword evidence="3" id="KW-1185">Reference proteome</keyword>
<evidence type="ECO:0000313" key="2">
    <source>
        <dbReference type="EMBL" id="KAG8240299.1"/>
    </source>
</evidence>
<evidence type="ECO:0000313" key="3">
    <source>
        <dbReference type="Proteomes" id="UP000792457"/>
    </source>
</evidence>
<keyword evidence="1" id="KW-1133">Transmembrane helix</keyword>
<sequence length="210" mass="23706">MALLHEQAEDQTDSRGKLDVAEVELEPWDTRCVLRADTGMGVDTGEERWSGWCCRPSCIPISIILVLIVLVVLLPLLDQKWDTERREESSLWANQLIDCHSSCRITLVESIPEGVEFPGSTANSHPSTFSSWKNLLQMAERTVEIASFYWTLRKTDVIPDPSAELGEEIFQSLLLAGTKRGLRLRIAQNYPTQRQPNLDTEILQKRGAAE</sequence>
<feature type="non-terminal residue" evidence="2">
    <location>
        <position position="1"/>
    </location>
</feature>
<dbReference type="PANTHER" id="PTHR10185">
    <property type="entry name" value="PHOSPHOLIPASE D - RELATED"/>
    <property type="match status" value="1"/>
</dbReference>
<keyword evidence="1" id="KW-0812">Transmembrane</keyword>
<organism evidence="2 3">
    <name type="scientific">Ladona fulva</name>
    <name type="common">Scarce chaser dragonfly</name>
    <name type="synonym">Libellula fulva</name>
    <dbReference type="NCBI Taxonomy" id="123851"/>
    <lineage>
        <taxon>Eukaryota</taxon>
        <taxon>Metazoa</taxon>
        <taxon>Ecdysozoa</taxon>
        <taxon>Arthropoda</taxon>
        <taxon>Hexapoda</taxon>
        <taxon>Insecta</taxon>
        <taxon>Pterygota</taxon>
        <taxon>Palaeoptera</taxon>
        <taxon>Odonata</taxon>
        <taxon>Epiprocta</taxon>
        <taxon>Anisoptera</taxon>
        <taxon>Libelluloidea</taxon>
        <taxon>Libellulidae</taxon>
        <taxon>Ladona</taxon>
    </lineage>
</organism>
<dbReference type="OrthoDB" id="1923775at2759"/>
<reference evidence="2" key="1">
    <citation type="submission" date="2013-04" db="EMBL/GenBank/DDBJ databases">
        <authorList>
            <person name="Qu J."/>
            <person name="Murali S.C."/>
            <person name="Bandaranaike D."/>
            <person name="Bellair M."/>
            <person name="Blankenburg K."/>
            <person name="Chao H."/>
            <person name="Dinh H."/>
            <person name="Doddapaneni H."/>
            <person name="Downs B."/>
            <person name="Dugan-Rocha S."/>
            <person name="Elkadiri S."/>
            <person name="Gnanaolivu R.D."/>
            <person name="Hernandez B."/>
            <person name="Javaid M."/>
            <person name="Jayaseelan J.C."/>
            <person name="Lee S."/>
            <person name="Li M."/>
            <person name="Ming W."/>
            <person name="Munidasa M."/>
            <person name="Muniz J."/>
            <person name="Nguyen L."/>
            <person name="Ongeri F."/>
            <person name="Osuji N."/>
            <person name="Pu L.-L."/>
            <person name="Puazo M."/>
            <person name="Qu C."/>
            <person name="Quiroz J."/>
            <person name="Raj R."/>
            <person name="Weissenberger G."/>
            <person name="Xin Y."/>
            <person name="Zou X."/>
            <person name="Han Y."/>
            <person name="Richards S."/>
            <person name="Worley K."/>
            <person name="Muzny D."/>
            <person name="Gibbs R."/>
        </authorList>
    </citation>
    <scope>NUCLEOTIDE SEQUENCE</scope>
    <source>
        <strain evidence="2">Sampled in the wild</strain>
    </source>
</reference>
<keyword evidence="1" id="KW-0472">Membrane</keyword>
<gene>
    <name evidence="2" type="ORF">J437_LFUL014349</name>
</gene>
<protein>
    <recommendedName>
        <fullName evidence="4">Phospholipase D3</fullName>
    </recommendedName>
</protein>
<dbReference type="InterPro" id="IPR050874">
    <property type="entry name" value="Diverse_PLD-related"/>
</dbReference>
<dbReference type="PANTHER" id="PTHR10185:SF17">
    <property type="entry name" value="GM01519P-RELATED"/>
    <property type="match status" value="1"/>
</dbReference>
<dbReference type="SUPFAM" id="SSF56024">
    <property type="entry name" value="Phospholipase D/nuclease"/>
    <property type="match status" value="1"/>
</dbReference>
<evidence type="ECO:0008006" key="4">
    <source>
        <dbReference type="Google" id="ProtNLM"/>
    </source>
</evidence>